<keyword evidence="2" id="KW-0547">Nucleotide-binding</keyword>
<gene>
    <name evidence="8" type="ORF">BCM14_1577</name>
</gene>
<dbReference type="GO" id="GO:0005524">
    <property type="term" value="F:ATP binding"/>
    <property type="evidence" value="ECO:0007669"/>
    <property type="project" value="UniProtKB-KW"/>
</dbReference>
<dbReference type="InterPro" id="IPR000719">
    <property type="entry name" value="Prot_kinase_dom"/>
</dbReference>
<dbReference type="RefSeq" id="WP_106227448.1">
    <property type="nucleotide sequence ID" value="NZ_PVTV01000013.1"/>
</dbReference>
<dbReference type="PROSITE" id="PS00108">
    <property type="entry name" value="PROTEIN_KINASE_ST"/>
    <property type="match status" value="1"/>
</dbReference>
<comment type="caution">
    <text evidence="8">The sequence shown here is derived from an EMBL/GenBank/DDBJ whole genome shotgun (WGS) entry which is preliminary data.</text>
</comment>
<evidence type="ECO:0000256" key="3">
    <source>
        <dbReference type="ARBA" id="ARBA00022777"/>
    </source>
</evidence>
<name>A0A2T0XG24_9BURK</name>
<evidence type="ECO:0000259" key="7">
    <source>
        <dbReference type="PROSITE" id="PS51746"/>
    </source>
</evidence>
<dbReference type="EMBL" id="PVTV01000013">
    <property type="protein sequence ID" value="PRY97867.1"/>
    <property type="molecule type" value="Genomic_DNA"/>
</dbReference>
<dbReference type="SMART" id="SM00332">
    <property type="entry name" value="PP2Cc"/>
    <property type="match status" value="1"/>
</dbReference>
<keyword evidence="5" id="KW-0812">Transmembrane</keyword>
<evidence type="ECO:0000256" key="5">
    <source>
        <dbReference type="SAM" id="Phobius"/>
    </source>
</evidence>
<dbReference type="SUPFAM" id="SSF56112">
    <property type="entry name" value="Protein kinase-like (PK-like)"/>
    <property type="match status" value="1"/>
</dbReference>
<dbReference type="Gene3D" id="1.10.510.10">
    <property type="entry name" value="Transferase(Phosphotransferase) domain 1"/>
    <property type="match status" value="1"/>
</dbReference>
<sequence length="581" mass="65024">MIQTLKVSVGQYSSPGRKEINQDFYGFCAPQEPQLSAKGIAIALADGISSSDVSHVASEAAVTGFLEDYYSTSETWSVKTSAERVLGAINSWLFAQTQQGAHRYEKDRGYVCTLSSVIFKSTTAHVFHVGDTRVYRVSGDQLEQLTDDHRVWISSEQSYLARALGIDSRLSIDYCSVPLSSGDIFILATDGVYEYVDAKTISTQIATASQDLVCDWDAVAQSLVEMAYERGSTDNLTLQIIRIDELPAPESNEMFRQICTLPFAPAPDARTRFDGYAIQRELKISSRSHIYLAVDEETNQQIVLKLPSLGMRDDPAYLERFLMEEWIARRINNPHVLKPCAMNRKRSYLYVATEYIEGQSLAQWMVDHPNPDLTSVRNIIEQIAKGLRAFHRLEMLHQDIKPDNIMIDKSGTVKIIDFGATRVAGIAEVDTPIEQITLLGSAQYAAPEYFLGATGSSRSDLFSLGVIVYQMLSGELPYGIAVAKTTTKKAQKKLQYRSLLFHSSKIPVWVDEAVRKALAIDPFDRYQEISEFVQDLHRPNPSFQTQRMQPLIDRNPVAFWKSVSLALLLAVIILVGISAFK</sequence>
<dbReference type="OrthoDB" id="9801841at2"/>
<keyword evidence="1" id="KW-0808">Transferase</keyword>
<feature type="domain" description="Protein kinase" evidence="6">
    <location>
        <begin position="276"/>
        <end position="543"/>
    </location>
</feature>
<dbReference type="InterPro" id="IPR011009">
    <property type="entry name" value="Kinase-like_dom_sf"/>
</dbReference>
<dbReference type="InterPro" id="IPR036457">
    <property type="entry name" value="PPM-type-like_dom_sf"/>
</dbReference>
<dbReference type="PROSITE" id="PS51746">
    <property type="entry name" value="PPM_2"/>
    <property type="match status" value="1"/>
</dbReference>
<keyword evidence="5" id="KW-0472">Membrane</keyword>
<keyword evidence="3 8" id="KW-0418">Kinase</keyword>
<dbReference type="CDD" id="cd14014">
    <property type="entry name" value="STKc_PknB_like"/>
    <property type="match status" value="1"/>
</dbReference>
<dbReference type="SMART" id="SM00220">
    <property type="entry name" value="S_TKc"/>
    <property type="match status" value="1"/>
</dbReference>
<keyword evidence="8" id="KW-0723">Serine/threonine-protein kinase</keyword>
<proteinExistence type="predicted"/>
<dbReference type="Pfam" id="PF00069">
    <property type="entry name" value="Pkinase"/>
    <property type="match status" value="1"/>
</dbReference>
<feature type="transmembrane region" description="Helical" evidence="5">
    <location>
        <begin position="558"/>
        <end position="580"/>
    </location>
</feature>
<dbReference type="AlphaFoldDB" id="A0A2T0XG24"/>
<evidence type="ECO:0000313" key="9">
    <source>
        <dbReference type="Proteomes" id="UP000238308"/>
    </source>
</evidence>
<dbReference type="SUPFAM" id="SSF81606">
    <property type="entry name" value="PP2C-like"/>
    <property type="match status" value="1"/>
</dbReference>
<accession>A0A2T0XG24</accession>
<dbReference type="InterPro" id="IPR001932">
    <property type="entry name" value="PPM-type_phosphatase-like_dom"/>
</dbReference>
<dbReference type="Gene3D" id="3.30.200.20">
    <property type="entry name" value="Phosphorylase Kinase, domain 1"/>
    <property type="match status" value="1"/>
</dbReference>
<dbReference type="GO" id="GO:0004674">
    <property type="term" value="F:protein serine/threonine kinase activity"/>
    <property type="evidence" value="ECO:0007669"/>
    <property type="project" value="UniProtKB-KW"/>
</dbReference>
<feature type="domain" description="PPM-type phosphatase" evidence="7">
    <location>
        <begin position="8"/>
        <end position="243"/>
    </location>
</feature>
<dbReference type="Pfam" id="PF13672">
    <property type="entry name" value="PP2C_2"/>
    <property type="match status" value="1"/>
</dbReference>
<dbReference type="Gene3D" id="3.60.40.10">
    <property type="entry name" value="PPM-type phosphatase domain"/>
    <property type="match status" value="1"/>
</dbReference>
<protein>
    <submittedName>
        <fullName evidence="8">Serine/threonine protein kinase</fullName>
    </submittedName>
</protein>
<evidence type="ECO:0000256" key="1">
    <source>
        <dbReference type="ARBA" id="ARBA00022679"/>
    </source>
</evidence>
<dbReference type="CDD" id="cd00143">
    <property type="entry name" value="PP2Cc"/>
    <property type="match status" value="1"/>
</dbReference>
<dbReference type="InterPro" id="IPR008271">
    <property type="entry name" value="Ser/Thr_kinase_AS"/>
</dbReference>
<dbReference type="SMART" id="SM00331">
    <property type="entry name" value="PP2C_SIG"/>
    <property type="match status" value="1"/>
</dbReference>
<keyword evidence="5" id="KW-1133">Transmembrane helix</keyword>
<evidence type="ECO:0000256" key="2">
    <source>
        <dbReference type="ARBA" id="ARBA00022741"/>
    </source>
</evidence>
<evidence type="ECO:0000313" key="8">
    <source>
        <dbReference type="EMBL" id="PRY97867.1"/>
    </source>
</evidence>
<keyword evidence="9" id="KW-1185">Reference proteome</keyword>
<evidence type="ECO:0000259" key="6">
    <source>
        <dbReference type="PROSITE" id="PS50011"/>
    </source>
</evidence>
<dbReference type="Proteomes" id="UP000238308">
    <property type="component" value="Unassembled WGS sequence"/>
</dbReference>
<keyword evidence="4" id="KW-0067">ATP-binding</keyword>
<organism evidence="8 9">
    <name type="scientific">Jezberella montanilacus</name>
    <dbReference type="NCBI Taxonomy" id="323426"/>
    <lineage>
        <taxon>Bacteria</taxon>
        <taxon>Pseudomonadati</taxon>
        <taxon>Pseudomonadota</taxon>
        <taxon>Betaproteobacteria</taxon>
        <taxon>Burkholderiales</taxon>
        <taxon>Alcaligenaceae</taxon>
        <taxon>Jezberella</taxon>
    </lineage>
</organism>
<reference evidence="8 9" key="1">
    <citation type="submission" date="2018-03" db="EMBL/GenBank/DDBJ databases">
        <title>Genomic Encyclopedia of Type Strains, Phase III (KMG-III): the genomes of soil and plant-associated and newly described type strains.</title>
        <authorList>
            <person name="Whitman W."/>
        </authorList>
    </citation>
    <scope>NUCLEOTIDE SEQUENCE [LARGE SCALE GENOMIC DNA]</scope>
    <source>
        <strain evidence="8 9">MWH-P2sevCIIIb</strain>
    </source>
</reference>
<dbReference type="PANTHER" id="PTHR43289">
    <property type="entry name" value="MITOGEN-ACTIVATED PROTEIN KINASE KINASE KINASE 20-RELATED"/>
    <property type="match status" value="1"/>
</dbReference>
<dbReference type="PANTHER" id="PTHR43289:SF6">
    <property type="entry name" value="SERINE_THREONINE-PROTEIN KINASE NEKL-3"/>
    <property type="match status" value="1"/>
</dbReference>
<evidence type="ECO:0000256" key="4">
    <source>
        <dbReference type="ARBA" id="ARBA00022840"/>
    </source>
</evidence>
<dbReference type="PROSITE" id="PS50011">
    <property type="entry name" value="PROTEIN_KINASE_DOM"/>
    <property type="match status" value="1"/>
</dbReference>